<evidence type="ECO:0000256" key="1">
    <source>
        <dbReference type="ARBA" id="ARBA00001966"/>
    </source>
</evidence>
<keyword evidence="7" id="KW-0411">Iron-sulfur</keyword>
<dbReference type="Pfam" id="PF01314">
    <property type="entry name" value="AFOR_C"/>
    <property type="match status" value="1"/>
</dbReference>
<dbReference type="InterPro" id="IPR013984">
    <property type="entry name" value="Ald_Fedxn_OxRdtase_dom2"/>
</dbReference>
<protein>
    <submittedName>
        <fullName evidence="10">Aldehyde ferredoxin oxidoreductase</fullName>
    </submittedName>
</protein>
<evidence type="ECO:0000256" key="2">
    <source>
        <dbReference type="ARBA" id="ARBA00011032"/>
    </source>
</evidence>
<dbReference type="EMBL" id="AP024488">
    <property type="protein sequence ID" value="BCS98930.1"/>
    <property type="molecule type" value="Genomic_DNA"/>
</dbReference>
<comment type="similarity">
    <text evidence="2">Belongs to the AOR/FOR family.</text>
</comment>
<evidence type="ECO:0000313" key="10">
    <source>
        <dbReference type="EMBL" id="BCS98930.1"/>
    </source>
</evidence>
<dbReference type="SUPFAM" id="SSF48310">
    <property type="entry name" value="Aldehyde ferredoxin oxidoreductase, C-terminal domains"/>
    <property type="match status" value="1"/>
</dbReference>
<dbReference type="Proteomes" id="UP001320148">
    <property type="component" value="Chromosome"/>
</dbReference>
<comment type="cofactor">
    <cofactor evidence="8">
        <name>tungstopterin</name>
        <dbReference type="ChEBI" id="CHEBI:30402"/>
    </cofactor>
</comment>
<keyword evidence="6" id="KW-0408">Iron</keyword>
<dbReference type="InterPro" id="IPR013983">
    <property type="entry name" value="Ald_Fedxn_OxRdtase_N"/>
</dbReference>
<keyword evidence="11" id="KW-1185">Reference proteome</keyword>
<dbReference type="InterPro" id="IPR001203">
    <property type="entry name" value="OxRdtase_Ald_Fedxn_C"/>
</dbReference>
<dbReference type="PANTHER" id="PTHR30038">
    <property type="entry name" value="ALDEHYDE FERREDOXIN OXIDOREDUCTASE"/>
    <property type="match status" value="1"/>
</dbReference>
<organism evidence="10 11">
    <name type="scientific">Desulfoluna limicola</name>
    <dbReference type="NCBI Taxonomy" id="2810562"/>
    <lineage>
        <taxon>Bacteria</taxon>
        <taxon>Pseudomonadati</taxon>
        <taxon>Thermodesulfobacteriota</taxon>
        <taxon>Desulfobacteria</taxon>
        <taxon>Desulfobacterales</taxon>
        <taxon>Desulfolunaceae</taxon>
        <taxon>Desulfoluna</taxon>
    </lineage>
</organism>
<evidence type="ECO:0000313" key="11">
    <source>
        <dbReference type="Proteomes" id="UP001320148"/>
    </source>
</evidence>
<dbReference type="Gene3D" id="3.60.9.10">
    <property type="entry name" value="Aldehyde ferredoxin oxidoreductase, N-terminal domain"/>
    <property type="match status" value="1"/>
</dbReference>
<name>A0ABM7PNF1_9BACT</name>
<feature type="domain" description="Aldehyde ferredoxin oxidoreductase N-terminal" evidence="9">
    <location>
        <begin position="9"/>
        <end position="209"/>
    </location>
</feature>
<sequence length="624" mass="69091">MKEIQGTSNRYLCIDMTTKTWAVQKISTEDLRLYLGGKGLGIKLFYDRLKDRLGSIDPLGEENLLIFSNGVLLSTGAPCSARFEVITKSPLTGLMVASSCGGPLGEASKTAGWDGIIVAGRAEAPTVVRLDSTGATFESGEAYWGMGTHEVQEALGMTVKEGAAVIGPAGENLVPFANICSGHRFAGRGGVGAVMGSKNLKAIVARGREYRCVPVDPVMFEKNMKKVKKHILRNNMTQSYRAYGTNANVRHGIRTGYSPVRNFRDRYHPDIEATSGEAMAKRYSTRHSTCRHCMVLCGHKGRYPDGKMRQIPEYETIGLFGSNIDNYDPDIIGEWNDLMNELGMDTISAGGVIAWAMEAGEKGLRRTDLAFGKVENIACTLKDIAFRRGEGEDLARGVRWMSETYGGTDFAIHAKGLEIAAYDPRAAWGHGLSYAVHNKGGCHLGSYLIGMEVLLGYMPRRTTIGKHHWVAFLEDLYTGINSLQGCLFSGFSIMTEPAIPKYLPKAALNVSMLFTPRTSMMLMNWSGFSRFFWAITGHRLTQWDFKRAGERINKLERYMNVQMGMKAEEDTLPRRFTEESVTKYPETSVVPIEKMVKRYYRIRGYDPATGGPTEAQLQKLGVML</sequence>
<evidence type="ECO:0000256" key="4">
    <source>
        <dbReference type="ARBA" id="ARBA00022723"/>
    </source>
</evidence>
<dbReference type="PANTHER" id="PTHR30038:SF7">
    <property type="entry name" value="TUNGSTEN-CONTAINING GLYCERALDEHYDE-3-PHOSPHATE:FERREDOXIN OXIDOREDUCTASE"/>
    <property type="match status" value="1"/>
</dbReference>
<dbReference type="SUPFAM" id="SSF56228">
    <property type="entry name" value="Aldehyde ferredoxin oxidoreductase, N-terminal domain"/>
    <property type="match status" value="1"/>
</dbReference>
<dbReference type="InterPro" id="IPR036503">
    <property type="entry name" value="Ald_Fedxn_OxRdtase_N_sf"/>
</dbReference>
<evidence type="ECO:0000256" key="7">
    <source>
        <dbReference type="ARBA" id="ARBA00023014"/>
    </source>
</evidence>
<dbReference type="Pfam" id="PF02730">
    <property type="entry name" value="AFOR_N"/>
    <property type="match status" value="1"/>
</dbReference>
<dbReference type="SMART" id="SM00790">
    <property type="entry name" value="AFOR_N"/>
    <property type="match status" value="1"/>
</dbReference>
<evidence type="ECO:0000256" key="8">
    <source>
        <dbReference type="ARBA" id="ARBA00049934"/>
    </source>
</evidence>
<keyword evidence="5" id="KW-0560">Oxidoreductase</keyword>
<dbReference type="InterPro" id="IPR036021">
    <property type="entry name" value="Tungsten_al_ferr_oxy-like_C"/>
</dbReference>
<comment type="cofactor">
    <cofactor evidence="1">
        <name>[4Fe-4S] cluster</name>
        <dbReference type="ChEBI" id="CHEBI:49883"/>
    </cofactor>
</comment>
<dbReference type="Gene3D" id="1.10.599.10">
    <property type="entry name" value="Aldehyde Ferredoxin Oxidoreductase Protein, subunit A, domain 3"/>
    <property type="match status" value="1"/>
</dbReference>
<keyword evidence="3" id="KW-0004">4Fe-4S</keyword>
<dbReference type="RefSeq" id="WP_236890289.1">
    <property type="nucleotide sequence ID" value="NZ_AP024488.1"/>
</dbReference>
<reference evidence="10 11" key="1">
    <citation type="submission" date="2021-02" db="EMBL/GenBank/DDBJ databases">
        <title>Complete genome of Desulfoluna sp. strain ASN36.</title>
        <authorList>
            <person name="Takahashi A."/>
            <person name="Kojima H."/>
            <person name="Fukui M."/>
        </authorList>
    </citation>
    <scope>NUCLEOTIDE SEQUENCE [LARGE SCALE GENOMIC DNA]</scope>
    <source>
        <strain evidence="10 11">ASN36</strain>
    </source>
</reference>
<gene>
    <name evidence="10" type="ORF">DSLASN_45620</name>
</gene>
<dbReference type="InterPro" id="IPR013985">
    <property type="entry name" value="Ald_Fedxn_OxRdtase_dom3"/>
</dbReference>
<evidence type="ECO:0000256" key="5">
    <source>
        <dbReference type="ARBA" id="ARBA00023002"/>
    </source>
</evidence>
<accession>A0ABM7PNF1</accession>
<dbReference type="InterPro" id="IPR051919">
    <property type="entry name" value="W-dependent_AOR"/>
</dbReference>
<evidence type="ECO:0000256" key="3">
    <source>
        <dbReference type="ARBA" id="ARBA00022485"/>
    </source>
</evidence>
<proteinExistence type="inferred from homology"/>
<keyword evidence="4" id="KW-0479">Metal-binding</keyword>
<evidence type="ECO:0000256" key="6">
    <source>
        <dbReference type="ARBA" id="ARBA00023004"/>
    </source>
</evidence>
<evidence type="ECO:0000259" key="9">
    <source>
        <dbReference type="SMART" id="SM00790"/>
    </source>
</evidence>
<dbReference type="Gene3D" id="1.10.569.10">
    <property type="entry name" value="Aldehyde Ferredoxin Oxidoreductase Protein, subunit A, domain 2"/>
    <property type="match status" value="1"/>
</dbReference>